<feature type="transmembrane region" description="Helical" evidence="2">
    <location>
        <begin position="196"/>
        <end position="223"/>
    </location>
</feature>
<evidence type="ECO:0000313" key="3">
    <source>
        <dbReference type="EMBL" id="CQR61403.1"/>
    </source>
</evidence>
<keyword evidence="2" id="KW-0812">Transmembrane</keyword>
<sequence length="286" mass="30773">MVDGVDRWAVMNHSSQEPASRGQQPGWPQEAGQPQHRPPADGRSGPYGQAPAPAPGPQSASAPAPDSSPVIEIRGKRLRRYDRVTAGEWTETIRQAGPGAKGEPLAYVHVPQDAPKGGRTARPPFNVTGVHGEPLCSVRSSGGGVYEVHGGDGALIGRITRGGGRWLPWPRRVHWTVQSAQGGEPLTGKVGSGKGWTAMVLLSPLYFAYWAVMAAQGLVLLLIGDKEEARKDAAWELEPPSWTRWRAAGEPDVVMEHASGAYRFGSSRLDHRLAYAQAVLHAWDRA</sequence>
<dbReference type="AlphaFoldDB" id="A0A0F7VSA9"/>
<dbReference type="Proteomes" id="UP000035016">
    <property type="component" value="Chromosome Chromosome"/>
</dbReference>
<feature type="compositionally biased region" description="Low complexity" evidence="1">
    <location>
        <begin position="44"/>
        <end position="69"/>
    </location>
</feature>
<reference evidence="3 4" key="1">
    <citation type="submission" date="2015-02" db="EMBL/GenBank/DDBJ databases">
        <authorList>
            <person name="Gomez-Escribano P.J."/>
        </authorList>
    </citation>
    <scope>NUCLEOTIDE SEQUENCE [LARGE SCALE GENOMIC DNA]</scope>
    <source>
        <strain evidence="4">C34 (DSM 42122 / NRRL B-24963)</strain>
    </source>
</reference>
<feature type="compositionally biased region" description="Polar residues" evidence="1">
    <location>
        <begin position="12"/>
        <end position="23"/>
    </location>
</feature>
<evidence type="ECO:0000313" key="4">
    <source>
        <dbReference type="Proteomes" id="UP000035016"/>
    </source>
</evidence>
<evidence type="ECO:0000256" key="2">
    <source>
        <dbReference type="SAM" id="Phobius"/>
    </source>
</evidence>
<accession>A0A0F7VSA9</accession>
<name>A0A0F7VSA9_STRLW</name>
<dbReference type="EMBL" id="LN831790">
    <property type="protein sequence ID" value="CQR61403.1"/>
    <property type="molecule type" value="Genomic_DNA"/>
</dbReference>
<evidence type="ECO:0000256" key="1">
    <source>
        <dbReference type="SAM" id="MobiDB-lite"/>
    </source>
</evidence>
<protein>
    <submittedName>
        <fullName evidence="3">Uncharacterized protein</fullName>
    </submittedName>
</protein>
<dbReference type="KEGG" id="sle:sle_19420"/>
<proteinExistence type="predicted"/>
<keyword evidence="2" id="KW-0472">Membrane</keyword>
<feature type="region of interest" description="Disordered" evidence="1">
    <location>
        <begin position="1"/>
        <end position="75"/>
    </location>
</feature>
<gene>
    <name evidence="3" type="primary">sle_19420</name>
</gene>
<organism evidence="3 4">
    <name type="scientific">Streptomyces leeuwenhoekii</name>
    <dbReference type="NCBI Taxonomy" id="1437453"/>
    <lineage>
        <taxon>Bacteria</taxon>
        <taxon>Bacillati</taxon>
        <taxon>Actinomycetota</taxon>
        <taxon>Actinomycetes</taxon>
        <taxon>Kitasatosporales</taxon>
        <taxon>Streptomycetaceae</taxon>
        <taxon>Streptomyces</taxon>
    </lineage>
</organism>
<keyword evidence="2" id="KW-1133">Transmembrane helix</keyword>